<dbReference type="AlphaFoldDB" id="A0A0F9MLD7"/>
<sequence length="176" mass="19318">MNFNAKIVTSICIALLCLSFGCANKNEEEHTETVANLQSENATLQDRLASNAEQRKQLKELRQLVVQLTKDKQSLRARLGIAGNAASSEKIASWRGSGIKTTKPFTITKSPWVIAWSNSGGGYLSIFASKANGRIVSMAANTMKDGKDVSYVYETGTFYLEINGSKDWTVKVYQAL</sequence>
<proteinExistence type="predicted"/>
<keyword evidence="1" id="KW-0175">Coiled coil</keyword>
<evidence type="ECO:0008006" key="3">
    <source>
        <dbReference type="Google" id="ProtNLM"/>
    </source>
</evidence>
<dbReference type="PROSITE" id="PS51257">
    <property type="entry name" value="PROKAR_LIPOPROTEIN"/>
    <property type="match status" value="1"/>
</dbReference>
<reference evidence="2" key="1">
    <citation type="journal article" date="2015" name="Nature">
        <title>Complex archaea that bridge the gap between prokaryotes and eukaryotes.</title>
        <authorList>
            <person name="Spang A."/>
            <person name="Saw J.H."/>
            <person name="Jorgensen S.L."/>
            <person name="Zaremba-Niedzwiedzka K."/>
            <person name="Martijn J."/>
            <person name="Lind A.E."/>
            <person name="van Eijk R."/>
            <person name="Schleper C."/>
            <person name="Guy L."/>
            <person name="Ettema T.J."/>
        </authorList>
    </citation>
    <scope>NUCLEOTIDE SEQUENCE</scope>
</reference>
<dbReference type="EMBL" id="LAZR01008611">
    <property type="protein sequence ID" value="KKM77650.1"/>
    <property type="molecule type" value="Genomic_DNA"/>
</dbReference>
<organism evidence="2">
    <name type="scientific">marine sediment metagenome</name>
    <dbReference type="NCBI Taxonomy" id="412755"/>
    <lineage>
        <taxon>unclassified sequences</taxon>
        <taxon>metagenomes</taxon>
        <taxon>ecological metagenomes</taxon>
    </lineage>
</organism>
<accession>A0A0F9MLD7</accession>
<evidence type="ECO:0000313" key="2">
    <source>
        <dbReference type="EMBL" id="KKM77650.1"/>
    </source>
</evidence>
<feature type="coiled-coil region" evidence="1">
    <location>
        <begin position="27"/>
        <end position="78"/>
    </location>
</feature>
<comment type="caution">
    <text evidence="2">The sequence shown here is derived from an EMBL/GenBank/DDBJ whole genome shotgun (WGS) entry which is preliminary data.</text>
</comment>
<protein>
    <recommendedName>
        <fullName evidence="3">Lipoprotein</fullName>
    </recommendedName>
</protein>
<gene>
    <name evidence="2" type="ORF">LCGC14_1367810</name>
</gene>
<name>A0A0F9MLD7_9ZZZZ</name>
<evidence type="ECO:0000256" key="1">
    <source>
        <dbReference type="SAM" id="Coils"/>
    </source>
</evidence>